<dbReference type="InterPro" id="IPR011495">
    <property type="entry name" value="Sig_transdc_His_kin_sub2_dim/P"/>
</dbReference>
<dbReference type="CDD" id="cd00130">
    <property type="entry name" value="PAS"/>
    <property type="match status" value="1"/>
</dbReference>
<dbReference type="SMART" id="SM00387">
    <property type="entry name" value="HATPase_c"/>
    <property type="match status" value="1"/>
</dbReference>
<dbReference type="Pfam" id="PF07568">
    <property type="entry name" value="HisKA_2"/>
    <property type="match status" value="1"/>
</dbReference>
<dbReference type="SUPFAM" id="SSF55785">
    <property type="entry name" value="PYP-like sensor domain (PAS domain)"/>
    <property type="match status" value="1"/>
</dbReference>
<dbReference type="InterPro" id="IPR036890">
    <property type="entry name" value="HATPase_C_sf"/>
</dbReference>
<keyword evidence="4" id="KW-0808">Transferase</keyword>
<evidence type="ECO:0000313" key="13">
    <source>
        <dbReference type="EMBL" id="MXP36989.1"/>
    </source>
</evidence>
<accession>A0A6I4UH46</accession>
<evidence type="ECO:0000256" key="4">
    <source>
        <dbReference type="ARBA" id="ARBA00022679"/>
    </source>
</evidence>
<evidence type="ECO:0000256" key="3">
    <source>
        <dbReference type="ARBA" id="ARBA00022553"/>
    </source>
</evidence>
<dbReference type="PROSITE" id="PS50109">
    <property type="entry name" value="HIS_KIN"/>
    <property type="match status" value="1"/>
</dbReference>
<organism evidence="10 14">
    <name type="scientific">Qipengyuania citrea</name>
    <dbReference type="NCBI Taxonomy" id="225971"/>
    <lineage>
        <taxon>Bacteria</taxon>
        <taxon>Pseudomonadati</taxon>
        <taxon>Pseudomonadota</taxon>
        <taxon>Alphaproteobacteria</taxon>
        <taxon>Sphingomonadales</taxon>
        <taxon>Erythrobacteraceae</taxon>
        <taxon>Qipengyuania</taxon>
    </lineage>
</organism>
<evidence type="ECO:0000256" key="5">
    <source>
        <dbReference type="ARBA" id="ARBA00022741"/>
    </source>
</evidence>
<name>A0A6I4UH46_9SPHN</name>
<reference evidence="10 14" key="1">
    <citation type="submission" date="2019-12" db="EMBL/GenBank/DDBJ databases">
        <title>Genomic-based taxomic classification of the family Erythrobacteraceae.</title>
        <authorList>
            <person name="Xu L."/>
        </authorList>
    </citation>
    <scope>NUCLEOTIDE SEQUENCE [LARGE SCALE GENOMIC DNA]</scope>
    <source>
        <strain evidence="10 14">CGMCC 1.8703</strain>
    </source>
</reference>
<keyword evidence="15" id="KW-1185">Reference proteome</keyword>
<dbReference type="GO" id="GO:0004673">
    <property type="term" value="F:protein histidine kinase activity"/>
    <property type="evidence" value="ECO:0007669"/>
    <property type="project" value="UniProtKB-EC"/>
</dbReference>
<evidence type="ECO:0000313" key="14">
    <source>
        <dbReference type="Proteomes" id="UP000439914"/>
    </source>
</evidence>
<dbReference type="GO" id="GO:0005524">
    <property type="term" value="F:ATP binding"/>
    <property type="evidence" value="ECO:0007669"/>
    <property type="project" value="UniProtKB-KW"/>
</dbReference>
<dbReference type="NCBIfam" id="TIGR00229">
    <property type="entry name" value="sensory_box"/>
    <property type="match status" value="1"/>
</dbReference>
<dbReference type="RefSeq" id="WP_063511736.1">
    <property type="nucleotide sequence ID" value="NZ_JAUSWK010000005.1"/>
</dbReference>
<dbReference type="EMBL" id="WTYG01000019">
    <property type="protein sequence ID" value="MXP36984.1"/>
    <property type="molecule type" value="Genomic_DNA"/>
</dbReference>
<keyword evidence="7" id="KW-0067">ATP-binding</keyword>
<comment type="catalytic activity">
    <reaction evidence="1">
        <text>ATP + protein L-histidine = ADP + protein N-phospho-L-histidine.</text>
        <dbReference type="EC" id="2.7.13.3"/>
    </reaction>
</comment>
<evidence type="ECO:0000313" key="12">
    <source>
        <dbReference type="EMBL" id="MXP36984.1"/>
    </source>
</evidence>
<evidence type="ECO:0000256" key="2">
    <source>
        <dbReference type="ARBA" id="ARBA00012438"/>
    </source>
</evidence>
<dbReference type="InterPro" id="IPR005467">
    <property type="entry name" value="His_kinase_dom"/>
</dbReference>
<sequence length="346" mass="38129">MPLRNSKPISAAQLGFIVEDAASEIYLFSASDFRFLLVNRGARDNLGFGFDELRKLAPWDLKPHLSEAQFREKVRPLLETGSGDMVFETVHRRKDGSLYDVSVHLQLLENDGEPVFFAAIRDVTRENHLKRSLEDRERDLEAALAGREVLLQEVNHRVKNSLQLVMALLQLHAREATDDGLKFALSEARHRVSVVASIHQRLYMNGDYSMVDIGDFLSELVTATVRSMSRVDDIGIELELQSGVAIGMDRAVPLALVVSELLTNSLKYAFPNQRKGTVGVHLSSTETEITVTVLDDGVGYCVADSAETGTGLGSKIVHALTGQIRAKVETQNKAGGTHISIVLPRG</sequence>
<protein>
    <recommendedName>
        <fullName evidence="2">histidine kinase</fullName>
        <ecNumber evidence="2">2.7.13.3</ecNumber>
    </recommendedName>
</protein>
<dbReference type="Gene3D" id="3.30.565.10">
    <property type="entry name" value="Histidine kinase-like ATPase, C-terminal domain"/>
    <property type="match status" value="1"/>
</dbReference>
<keyword evidence="3" id="KW-0597">Phosphoprotein</keyword>
<feature type="domain" description="Histidine kinase" evidence="8">
    <location>
        <begin position="153"/>
        <end position="346"/>
    </location>
</feature>
<evidence type="ECO:0000313" key="11">
    <source>
        <dbReference type="EMBL" id="MXP36974.1"/>
    </source>
</evidence>
<dbReference type="InterPro" id="IPR003594">
    <property type="entry name" value="HATPase_dom"/>
</dbReference>
<dbReference type="PANTHER" id="PTHR41523">
    <property type="entry name" value="TWO-COMPONENT SYSTEM SENSOR PROTEIN"/>
    <property type="match status" value="1"/>
</dbReference>
<proteinExistence type="predicted"/>
<dbReference type="Proteomes" id="UP000439914">
    <property type="component" value="Unassembled WGS sequence"/>
</dbReference>
<evidence type="ECO:0000259" key="8">
    <source>
        <dbReference type="PROSITE" id="PS50109"/>
    </source>
</evidence>
<dbReference type="InterPro" id="IPR035965">
    <property type="entry name" value="PAS-like_dom_sf"/>
</dbReference>
<reference evidence="9 15" key="2">
    <citation type="submission" date="2023-07" db="EMBL/GenBank/DDBJ databases">
        <title>Genomic Encyclopedia of Type Strains, Phase IV (KMG-IV): sequencing the most valuable type-strain genomes for metagenomic binning, comparative biology and taxonomic classification.</title>
        <authorList>
            <person name="Goeker M."/>
        </authorList>
    </citation>
    <scope>NUCLEOTIDE SEQUENCE [LARGE SCALE GENOMIC DNA]</scope>
    <source>
        <strain evidence="9 15">DSM 14432</strain>
    </source>
</reference>
<dbReference type="PANTHER" id="PTHR41523:SF8">
    <property type="entry name" value="ETHYLENE RESPONSE SENSOR PROTEIN"/>
    <property type="match status" value="1"/>
</dbReference>
<dbReference type="EMBL" id="WTYG01000015">
    <property type="protein sequence ID" value="MXP36967.1"/>
    <property type="molecule type" value="Genomic_DNA"/>
</dbReference>
<dbReference type="Gene3D" id="3.30.450.20">
    <property type="entry name" value="PAS domain"/>
    <property type="match status" value="1"/>
</dbReference>
<evidence type="ECO:0000256" key="7">
    <source>
        <dbReference type="ARBA" id="ARBA00022840"/>
    </source>
</evidence>
<dbReference type="EMBL" id="JAUSWK010000005">
    <property type="protein sequence ID" value="MDQ0567298.1"/>
    <property type="molecule type" value="Genomic_DNA"/>
</dbReference>
<dbReference type="Proteomes" id="UP001238601">
    <property type="component" value="Unassembled WGS sequence"/>
</dbReference>
<evidence type="ECO:0000313" key="9">
    <source>
        <dbReference type="EMBL" id="MDQ0567298.1"/>
    </source>
</evidence>
<dbReference type="AlphaFoldDB" id="A0A6I4UH46"/>
<evidence type="ECO:0000256" key="1">
    <source>
        <dbReference type="ARBA" id="ARBA00000085"/>
    </source>
</evidence>
<evidence type="ECO:0000313" key="15">
    <source>
        <dbReference type="Proteomes" id="UP001238601"/>
    </source>
</evidence>
<comment type="caution">
    <text evidence="10">The sequence shown here is derived from an EMBL/GenBank/DDBJ whole genome shotgun (WGS) entry which is preliminary data.</text>
</comment>
<dbReference type="EC" id="2.7.13.3" evidence="2"/>
<evidence type="ECO:0000256" key="6">
    <source>
        <dbReference type="ARBA" id="ARBA00022777"/>
    </source>
</evidence>
<dbReference type="Pfam" id="PF02518">
    <property type="entry name" value="HATPase_c"/>
    <property type="match status" value="1"/>
</dbReference>
<keyword evidence="6" id="KW-0418">Kinase</keyword>
<dbReference type="Pfam" id="PF13426">
    <property type="entry name" value="PAS_9"/>
    <property type="match status" value="1"/>
</dbReference>
<dbReference type="InterPro" id="IPR000014">
    <property type="entry name" value="PAS"/>
</dbReference>
<dbReference type="SUPFAM" id="SSF55874">
    <property type="entry name" value="ATPase domain of HSP90 chaperone/DNA topoisomerase II/histidine kinase"/>
    <property type="match status" value="1"/>
</dbReference>
<dbReference type="EMBL" id="WTYG01000016">
    <property type="protein sequence ID" value="MXP36974.1"/>
    <property type="molecule type" value="Genomic_DNA"/>
</dbReference>
<evidence type="ECO:0000313" key="10">
    <source>
        <dbReference type="EMBL" id="MXP36967.1"/>
    </source>
</evidence>
<gene>
    <name evidence="10" type="ORF">GRI55_14635</name>
    <name evidence="11" type="ORF">GRI55_14670</name>
    <name evidence="12" type="ORF">GRI55_14735</name>
    <name evidence="13" type="ORF">GRI55_14760</name>
    <name evidence="9" type="ORF">QOZ97_002853</name>
</gene>
<dbReference type="EMBL" id="WTYG01000020">
    <property type="protein sequence ID" value="MXP36989.1"/>
    <property type="molecule type" value="Genomic_DNA"/>
</dbReference>
<keyword evidence="5" id="KW-0547">Nucleotide-binding</keyword>
<dbReference type="GeneID" id="93687664"/>